<keyword evidence="3" id="KW-1185">Reference proteome</keyword>
<proteinExistence type="predicted"/>
<feature type="transmembrane region" description="Helical" evidence="1">
    <location>
        <begin position="41"/>
        <end position="63"/>
    </location>
</feature>
<evidence type="ECO:0000313" key="2">
    <source>
        <dbReference type="EMBL" id="RRB15132.1"/>
    </source>
</evidence>
<dbReference type="AlphaFoldDB" id="A0A3P1CP87"/>
<keyword evidence="1" id="KW-0812">Transmembrane</keyword>
<dbReference type="RefSeq" id="WP_124906736.1">
    <property type="nucleotide sequence ID" value="NZ_RQJP01000002.1"/>
</dbReference>
<keyword evidence="1" id="KW-1133">Transmembrane helix</keyword>
<dbReference type="OrthoDB" id="964016at2"/>
<name>A0A3P1CP87_9BACT</name>
<sequence>MEPKKERWINAILNSAEGMQRAEPSPFLFAKIRDRLQTAAAPVYVSPVTVWLTVASFALLILLNWQVMEGPSNASVSQPADLTTVAKEMNLFPTGNQLY</sequence>
<reference evidence="2 3" key="1">
    <citation type="submission" date="2018-11" db="EMBL/GenBank/DDBJ databases">
        <authorList>
            <person name="Zhou Z."/>
            <person name="Wang G."/>
        </authorList>
    </citation>
    <scope>NUCLEOTIDE SEQUENCE [LARGE SCALE GENOMIC DNA]</scope>
    <source>
        <strain evidence="2 3">KCTC42998</strain>
    </source>
</reference>
<evidence type="ECO:0000313" key="3">
    <source>
        <dbReference type="Proteomes" id="UP000274271"/>
    </source>
</evidence>
<evidence type="ECO:0000256" key="1">
    <source>
        <dbReference type="SAM" id="Phobius"/>
    </source>
</evidence>
<dbReference type="EMBL" id="RQJP01000002">
    <property type="protein sequence ID" value="RRB15132.1"/>
    <property type="molecule type" value="Genomic_DNA"/>
</dbReference>
<protein>
    <submittedName>
        <fullName evidence="2">Uncharacterized protein</fullName>
    </submittedName>
</protein>
<accession>A0A3P1CP87</accession>
<organism evidence="2 3">
    <name type="scientific">Larkinella knui</name>
    <dbReference type="NCBI Taxonomy" id="2025310"/>
    <lineage>
        <taxon>Bacteria</taxon>
        <taxon>Pseudomonadati</taxon>
        <taxon>Bacteroidota</taxon>
        <taxon>Cytophagia</taxon>
        <taxon>Cytophagales</taxon>
        <taxon>Spirosomataceae</taxon>
        <taxon>Larkinella</taxon>
    </lineage>
</organism>
<comment type="caution">
    <text evidence="2">The sequence shown here is derived from an EMBL/GenBank/DDBJ whole genome shotgun (WGS) entry which is preliminary data.</text>
</comment>
<dbReference type="Proteomes" id="UP000274271">
    <property type="component" value="Unassembled WGS sequence"/>
</dbReference>
<gene>
    <name evidence="2" type="ORF">EHT87_11315</name>
</gene>
<keyword evidence="1" id="KW-0472">Membrane</keyword>